<protein>
    <submittedName>
        <fullName evidence="3">DUF1206 domain-containing protein</fullName>
    </submittedName>
</protein>
<dbReference type="EMBL" id="WTUX01000019">
    <property type="protein sequence ID" value="MZR14607.1"/>
    <property type="molecule type" value="Genomic_DNA"/>
</dbReference>
<dbReference type="InterPro" id="IPR009597">
    <property type="entry name" value="DUF1206"/>
</dbReference>
<feature type="transmembrane region" description="Helical" evidence="1">
    <location>
        <begin position="20"/>
        <end position="41"/>
    </location>
</feature>
<feature type="domain" description="DUF1206" evidence="2">
    <location>
        <begin position="103"/>
        <end position="177"/>
    </location>
</feature>
<feature type="transmembrane region" description="Helical" evidence="1">
    <location>
        <begin position="196"/>
        <end position="222"/>
    </location>
</feature>
<feature type="transmembrane region" description="Helical" evidence="1">
    <location>
        <begin position="155"/>
        <end position="176"/>
    </location>
</feature>
<keyword evidence="4" id="KW-1185">Reference proteome</keyword>
<keyword evidence="1" id="KW-0472">Membrane</keyword>
<keyword evidence="1" id="KW-1133">Transmembrane helix</keyword>
<dbReference type="Pfam" id="PF06724">
    <property type="entry name" value="DUF1206"/>
    <property type="match status" value="3"/>
</dbReference>
<evidence type="ECO:0000313" key="3">
    <source>
        <dbReference type="EMBL" id="MZR14607.1"/>
    </source>
</evidence>
<dbReference type="AlphaFoldDB" id="A0A845M9B2"/>
<gene>
    <name evidence="3" type="ORF">GQE99_16430</name>
</gene>
<comment type="caution">
    <text evidence="3">The sequence shown here is derived from an EMBL/GenBank/DDBJ whole genome shotgun (WGS) entry which is preliminary data.</text>
</comment>
<feature type="transmembrane region" description="Helical" evidence="1">
    <location>
        <begin position="242"/>
        <end position="263"/>
    </location>
</feature>
<proteinExistence type="predicted"/>
<accession>A0A845M9B2</accession>
<dbReference type="Proteomes" id="UP000467322">
    <property type="component" value="Unassembled WGS sequence"/>
</dbReference>
<evidence type="ECO:0000256" key="1">
    <source>
        <dbReference type="SAM" id="Phobius"/>
    </source>
</evidence>
<keyword evidence="1" id="KW-0812">Transmembrane</keyword>
<name>A0A845M9B2_9RHOB</name>
<organism evidence="3 4">
    <name type="scientific">Maritimibacter harenae</name>
    <dbReference type="NCBI Taxonomy" id="2606218"/>
    <lineage>
        <taxon>Bacteria</taxon>
        <taxon>Pseudomonadati</taxon>
        <taxon>Pseudomonadota</taxon>
        <taxon>Alphaproteobacteria</taxon>
        <taxon>Rhodobacterales</taxon>
        <taxon>Roseobacteraceae</taxon>
        <taxon>Maritimibacter</taxon>
    </lineage>
</organism>
<reference evidence="3 4" key="1">
    <citation type="submission" date="2019-12" db="EMBL/GenBank/DDBJ databases">
        <title>Maritimibacter sp. nov. sp. isolated from sea sand.</title>
        <authorList>
            <person name="Kim J."/>
            <person name="Jeong S.E."/>
            <person name="Jung H.S."/>
            <person name="Jeon C.O."/>
        </authorList>
    </citation>
    <scope>NUCLEOTIDE SEQUENCE [LARGE SCALE GENOMIC DNA]</scope>
    <source>
        <strain evidence="3 4">DP07</strain>
    </source>
</reference>
<sequence length="297" mass="31098">MSSSLGFERAPAWVVPVMRFGYTARGVTYVLLGVLTFLAAWTGGQAENTSSAMADLRGQPWGVAALWAIAVGMLSYAVWRLIAAWQDLELHGGGAKGFVARSGLAITGLIHIGLAVTAARQATGSGGSGGSQGGEGGKVQSLASWLMQQDPWGKWVVAAAGLAVVGAGIYYGVKAVRELYKRHMRQSPRAQKLDPVIKAGLIAHGIVVAIIGLFLVGAGLTADPSQAGGLGRAFETVRAQPFGRILLGALGIGFVAFAIYCFVEARYRIVPRRAGPDTKTLAGRFESEFRGAIARVT</sequence>
<dbReference type="RefSeq" id="WP_161352717.1">
    <property type="nucleotide sequence ID" value="NZ_WTUX01000019.1"/>
</dbReference>
<evidence type="ECO:0000313" key="4">
    <source>
        <dbReference type="Proteomes" id="UP000467322"/>
    </source>
</evidence>
<feature type="domain" description="DUF1206" evidence="2">
    <location>
        <begin position="20"/>
        <end position="85"/>
    </location>
</feature>
<feature type="domain" description="DUF1206" evidence="2">
    <location>
        <begin position="199"/>
        <end position="268"/>
    </location>
</feature>
<feature type="transmembrane region" description="Helical" evidence="1">
    <location>
        <begin position="61"/>
        <end position="82"/>
    </location>
</feature>
<evidence type="ECO:0000259" key="2">
    <source>
        <dbReference type="Pfam" id="PF06724"/>
    </source>
</evidence>